<gene>
    <name evidence="4" type="ORF">NDU88_012421</name>
</gene>
<feature type="transmembrane region" description="Helical" evidence="3">
    <location>
        <begin position="20"/>
        <end position="37"/>
    </location>
</feature>
<keyword evidence="3" id="KW-1133">Transmembrane helix</keyword>
<name>A0AAV7R1V9_PLEWA</name>
<dbReference type="InterPro" id="IPR015867">
    <property type="entry name" value="N-reg_PII/ATP_PRibTrfase_C"/>
</dbReference>
<proteinExistence type="inferred from homology"/>
<evidence type="ECO:0000256" key="2">
    <source>
        <dbReference type="ARBA" id="ARBA00011233"/>
    </source>
</evidence>
<protein>
    <recommendedName>
        <fullName evidence="6">Protein CutA homolog</fullName>
    </recommendedName>
</protein>
<evidence type="ECO:0008006" key="6">
    <source>
        <dbReference type="Google" id="ProtNLM"/>
    </source>
</evidence>
<keyword evidence="3" id="KW-0472">Membrane</keyword>
<comment type="similarity">
    <text evidence="1">Belongs to the CutA family.</text>
</comment>
<reference evidence="4" key="1">
    <citation type="journal article" date="2022" name="bioRxiv">
        <title>Sequencing and chromosome-scale assembly of the giantPleurodeles waltlgenome.</title>
        <authorList>
            <person name="Brown T."/>
            <person name="Elewa A."/>
            <person name="Iarovenko S."/>
            <person name="Subramanian E."/>
            <person name="Araus A.J."/>
            <person name="Petzold A."/>
            <person name="Susuki M."/>
            <person name="Suzuki K.-i.T."/>
            <person name="Hayashi T."/>
            <person name="Toyoda A."/>
            <person name="Oliveira C."/>
            <person name="Osipova E."/>
            <person name="Leigh N.D."/>
            <person name="Simon A."/>
            <person name="Yun M.H."/>
        </authorList>
    </citation>
    <scope>NUCLEOTIDE SEQUENCE</scope>
    <source>
        <strain evidence="4">20211129_DDA</strain>
        <tissue evidence="4">Liver</tissue>
    </source>
</reference>
<evidence type="ECO:0000256" key="1">
    <source>
        <dbReference type="ARBA" id="ARBA00010169"/>
    </source>
</evidence>
<evidence type="ECO:0000256" key="3">
    <source>
        <dbReference type="SAM" id="Phobius"/>
    </source>
</evidence>
<organism evidence="4 5">
    <name type="scientific">Pleurodeles waltl</name>
    <name type="common">Iberian ribbed newt</name>
    <dbReference type="NCBI Taxonomy" id="8319"/>
    <lineage>
        <taxon>Eukaryota</taxon>
        <taxon>Metazoa</taxon>
        <taxon>Chordata</taxon>
        <taxon>Craniata</taxon>
        <taxon>Vertebrata</taxon>
        <taxon>Euteleostomi</taxon>
        <taxon>Amphibia</taxon>
        <taxon>Batrachia</taxon>
        <taxon>Caudata</taxon>
        <taxon>Salamandroidea</taxon>
        <taxon>Salamandridae</taxon>
        <taxon>Pleurodelinae</taxon>
        <taxon>Pleurodeles</taxon>
    </lineage>
</organism>
<dbReference type="PANTHER" id="PTHR23419:SF2">
    <property type="entry name" value="CUTA DIVALENT CATION TOLERANCE HOMOLOG-LIKE"/>
    <property type="match status" value="1"/>
</dbReference>
<evidence type="ECO:0000313" key="4">
    <source>
        <dbReference type="EMBL" id="KAJ1146139.1"/>
    </source>
</evidence>
<keyword evidence="5" id="KW-1185">Reference proteome</keyword>
<accession>A0AAV7R1V9</accession>
<dbReference type="GO" id="GO:0005507">
    <property type="term" value="F:copper ion binding"/>
    <property type="evidence" value="ECO:0007669"/>
    <property type="project" value="TreeGrafter"/>
</dbReference>
<comment type="caution">
    <text evidence="4">The sequence shown here is derived from an EMBL/GenBank/DDBJ whole genome shotgun (WGS) entry which is preliminary data.</text>
</comment>
<dbReference type="EMBL" id="JANPWB010000010">
    <property type="protein sequence ID" value="KAJ1146139.1"/>
    <property type="molecule type" value="Genomic_DNA"/>
</dbReference>
<comment type="subunit">
    <text evidence="2">Homotrimer.</text>
</comment>
<dbReference type="Gene3D" id="3.30.70.120">
    <property type="match status" value="1"/>
</dbReference>
<dbReference type="InterPro" id="IPR004323">
    <property type="entry name" value="Ion_tolerance_CutA"/>
</dbReference>
<sequence>MDWLPQRLQLAAPGLSRHGTLAVLLVMICSCMMYPVLKSVSLQVHSALTGSYIAGRHSVSFINCPNEEIAKDIARAIMERKLAASVNIMAKSNSLYFWKGEIEEATEILLLVKTKTSKINELADYVRSIHPFEIPEILSFPIDQGNPAYLRLIDESLHKD</sequence>
<dbReference type="Proteomes" id="UP001066276">
    <property type="component" value="Chromosome 6"/>
</dbReference>
<evidence type="ECO:0000313" key="5">
    <source>
        <dbReference type="Proteomes" id="UP001066276"/>
    </source>
</evidence>
<keyword evidence="3" id="KW-0812">Transmembrane</keyword>
<dbReference type="AlphaFoldDB" id="A0AAV7R1V9"/>
<dbReference type="FunFam" id="3.30.70.120:FF:000011">
    <property type="entry name" value="CutA divalent cation tolerance homolog-like"/>
    <property type="match status" value="1"/>
</dbReference>
<dbReference type="SUPFAM" id="SSF54913">
    <property type="entry name" value="GlnB-like"/>
    <property type="match status" value="1"/>
</dbReference>
<dbReference type="InterPro" id="IPR011322">
    <property type="entry name" value="N-reg_PII-like_a/b"/>
</dbReference>
<dbReference type="GO" id="GO:0010038">
    <property type="term" value="P:response to metal ion"/>
    <property type="evidence" value="ECO:0007669"/>
    <property type="project" value="InterPro"/>
</dbReference>
<dbReference type="PROSITE" id="PS51257">
    <property type="entry name" value="PROKAR_LIPOPROTEIN"/>
    <property type="match status" value="1"/>
</dbReference>
<dbReference type="Pfam" id="PF03091">
    <property type="entry name" value="CutA1"/>
    <property type="match status" value="1"/>
</dbReference>
<dbReference type="PANTHER" id="PTHR23419">
    <property type="entry name" value="DIVALENT CATION TOLERANCE CUTA-RELATED"/>
    <property type="match status" value="1"/>
</dbReference>